<proteinExistence type="predicted"/>
<reference evidence="2 3" key="1">
    <citation type="submission" date="2024-04" db="EMBL/GenBank/DDBJ databases">
        <title>Draft genome sequence of Pseudoxanthomonas putridarboris WD12.</title>
        <authorList>
            <person name="Oh J."/>
        </authorList>
    </citation>
    <scope>NUCLEOTIDE SEQUENCE [LARGE SCALE GENOMIC DNA]</scope>
    <source>
        <strain evidence="2 3">WD12</strain>
    </source>
</reference>
<dbReference type="SUPFAM" id="SSF54427">
    <property type="entry name" value="NTF2-like"/>
    <property type="match status" value="1"/>
</dbReference>
<dbReference type="InterPro" id="IPR037401">
    <property type="entry name" value="SnoaL-like"/>
</dbReference>
<name>A0ABU9IZU2_9GAMM</name>
<comment type="caution">
    <text evidence="2">The sequence shown here is derived from an EMBL/GenBank/DDBJ whole genome shotgun (WGS) entry which is preliminary data.</text>
</comment>
<evidence type="ECO:0000313" key="2">
    <source>
        <dbReference type="EMBL" id="MEL1264488.1"/>
    </source>
</evidence>
<sequence>MKLIPAITGLSHANPGAKLLPRPQSHRMSISSDTAIDYDGLMQANLVRVFGERDAGRRLEAIRELYAEDAVLNEPHATATGHIAIRDAVTALLASLPSDFVFTAIGPAIGHHGIGRLQWRSGPAGGPAVVTGMDIAHFVGGRIHSLTVFLDPPAA</sequence>
<protein>
    <submittedName>
        <fullName evidence="2">Nuclear transport factor 2 family protein</fullName>
    </submittedName>
</protein>
<dbReference type="Proteomes" id="UP001459204">
    <property type="component" value="Unassembled WGS sequence"/>
</dbReference>
<evidence type="ECO:0000259" key="1">
    <source>
        <dbReference type="Pfam" id="PF12680"/>
    </source>
</evidence>
<gene>
    <name evidence="2" type="ORF">AAD027_08915</name>
</gene>
<accession>A0ABU9IZU2</accession>
<organism evidence="2 3">
    <name type="scientific">Pseudoxanthomonas putridarboris</name>
    <dbReference type="NCBI Taxonomy" id="752605"/>
    <lineage>
        <taxon>Bacteria</taxon>
        <taxon>Pseudomonadati</taxon>
        <taxon>Pseudomonadota</taxon>
        <taxon>Gammaproteobacteria</taxon>
        <taxon>Lysobacterales</taxon>
        <taxon>Lysobacteraceae</taxon>
        <taxon>Pseudoxanthomonas</taxon>
    </lineage>
</organism>
<dbReference type="Gene3D" id="3.10.450.50">
    <property type="match status" value="1"/>
</dbReference>
<dbReference type="InterPro" id="IPR032710">
    <property type="entry name" value="NTF2-like_dom_sf"/>
</dbReference>
<keyword evidence="3" id="KW-1185">Reference proteome</keyword>
<dbReference type="Pfam" id="PF12680">
    <property type="entry name" value="SnoaL_2"/>
    <property type="match status" value="1"/>
</dbReference>
<feature type="domain" description="SnoaL-like" evidence="1">
    <location>
        <begin position="56"/>
        <end position="143"/>
    </location>
</feature>
<evidence type="ECO:0000313" key="3">
    <source>
        <dbReference type="Proteomes" id="UP001459204"/>
    </source>
</evidence>
<dbReference type="EMBL" id="JBBWWT010000003">
    <property type="protein sequence ID" value="MEL1264488.1"/>
    <property type="molecule type" value="Genomic_DNA"/>
</dbReference>